<keyword evidence="3" id="KW-1185">Reference proteome</keyword>
<dbReference type="InterPro" id="IPR039582">
    <property type="entry name" value="THTPA"/>
</dbReference>
<reference evidence="3" key="1">
    <citation type="journal article" date="2023" name="Mol. Phylogenet. Evol.">
        <title>Genome-scale phylogeny and comparative genomics of the fungal order Sordariales.</title>
        <authorList>
            <person name="Hensen N."/>
            <person name="Bonometti L."/>
            <person name="Westerberg I."/>
            <person name="Brannstrom I.O."/>
            <person name="Guillou S."/>
            <person name="Cros-Aarteil S."/>
            <person name="Calhoun S."/>
            <person name="Haridas S."/>
            <person name="Kuo A."/>
            <person name="Mondo S."/>
            <person name="Pangilinan J."/>
            <person name="Riley R."/>
            <person name="LaButti K."/>
            <person name="Andreopoulos B."/>
            <person name="Lipzen A."/>
            <person name="Chen C."/>
            <person name="Yan M."/>
            <person name="Daum C."/>
            <person name="Ng V."/>
            <person name="Clum A."/>
            <person name="Steindorff A."/>
            <person name="Ohm R.A."/>
            <person name="Martin F."/>
            <person name="Silar P."/>
            <person name="Natvig D.O."/>
            <person name="Lalanne C."/>
            <person name="Gautier V."/>
            <person name="Ament-Velasquez S.L."/>
            <person name="Kruys A."/>
            <person name="Hutchinson M.I."/>
            <person name="Powell A.J."/>
            <person name="Barry K."/>
            <person name="Miller A.N."/>
            <person name="Grigoriev I.V."/>
            <person name="Debuchy R."/>
            <person name="Gladieux P."/>
            <person name="Hiltunen Thoren M."/>
            <person name="Johannesson H."/>
        </authorList>
    </citation>
    <scope>NUCLEOTIDE SEQUENCE [LARGE SCALE GENOMIC DNA]</scope>
    <source>
        <strain evidence="3">CBS 284.82</strain>
    </source>
</reference>
<dbReference type="Gene3D" id="2.40.320.10">
    <property type="entry name" value="Hypothetical Protein Pfu-838710-001"/>
    <property type="match status" value="1"/>
</dbReference>
<name>A0AAN6P951_9PEZI</name>
<dbReference type="Proteomes" id="UP001303115">
    <property type="component" value="Unassembled WGS sequence"/>
</dbReference>
<comment type="caution">
    <text evidence="2">The sequence shown here is derived from an EMBL/GenBank/DDBJ whole genome shotgun (WGS) entry which is preliminary data.</text>
</comment>
<dbReference type="InterPro" id="IPR033469">
    <property type="entry name" value="CYTH-like_dom_sf"/>
</dbReference>
<dbReference type="SUPFAM" id="SSF55154">
    <property type="entry name" value="CYTH-like phosphatases"/>
    <property type="match status" value="1"/>
</dbReference>
<dbReference type="AlphaFoldDB" id="A0AAN6P951"/>
<feature type="domain" description="CYTH" evidence="1">
    <location>
        <begin position="38"/>
        <end position="232"/>
    </location>
</feature>
<organism evidence="2 3">
    <name type="scientific">Parachaetomium inaequale</name>
    <dbReference type="NCBI Taxonomy" id="2588326"/>
    <lineage>
        <taxon>Eukaryota</taxon>
        <taxon>Fungi</taxon>
        <taxon>Dikarya</taxon>
        <taxon>Ascomycota</taxon>
        <taxon>Pezizomycotina</taxon>
        <taxon>Sordariomycetes</taxon>
        <taxon>Sordariomycetidae</taxon>
        <taxon>Sordariales</taxon>
        <taxon>Chaetomiaceae</taxon>
        <taxon>Parachaetomium</taxon>
    </lineage>
</organism>
<accession>A0AAN6P951</accession>
<dbReference type="SMART" id="SM01118">
    <property type="entry name" value="CYTH"/>
    <property type="match status" value="1"/>
</dbReference>
<protein>
    <submittedName>
        <fullName evidence="2">CYTH-like domain-containing protein</fullName>
    </submittedName>
</protein>
<dbReference type="Pfam" id="PF01928">
    <property type="entry name" value="CYTH"/>
    <property type="match status" value="1"/>
</dbReference>
<dbReference type="EMBL" id="MU854498">
    <property type="protein sequence ID" value="KAK4034023.1"/>
    <property type="molecule type" value="Genomic_DNA"/>
</dbReference>
<evidence type="ECO:0000313" key="3">
    <source>
        <dbReference type="Proteomes" id="UP001303115"/>
    </source>
</evidence>
<gene>
    <name evidence="2" type="ORF">C8A01DRAFT_49489</name>
</gene>
<sequence length="256" mass="28717">MAFRATRALLTTLPKLSHPQATPTPLKKTPATKKKTTILEVERKFRRLAVPSLTTTVTTNIKNRYSPAFQSIQPLPTRTIHDIYYDTPHRTLCAAGAWIRRRNGAWEAKLKRGGDFVNSRFEELRGAEEIGACVRAILGDIPVSGAGGSSSPSAFEERDNFGLGTLAEFVTTREAWVVDGEFRVVRDVMDFGHEVGEVELQVEVEEGTMGEGEKGVMMEEMDQKVEGFMKRYKWAWEKGEAVGKLTAYFEMVKRRG</sequence>
<proteinExistence type="predicted"/>
<dbReference type="GO" id="GO:0000287">
    <property type="term" value="F:magnesium ion binding"/>
    <property type="evidence" value="ECO:0007669"/>
    <property type="project" value="TreeGrafter"/>
</dbReference>
<evidence type="ECO:0000259" key="1">
    <source>
        <dbReference type="SMART" id="SM01118"/>
    </source>
</evidence>
<dbReference type="GO" id="GO:0042357">
    <property type="term" value="P:thiamine diphosphate metabolic process"/>
    <property type="evidence" value="ECO:0007669"/>
    <property type="project" value="TreeGrafter"/>
</dbReference>
<evidence type="ECO:0000313" key="2">
    <source>
        <dbReference type="EMBL" id="KAK4034023.1"/>
    </source>
</evidence>
<dbReference type="InterPro" id="IPR023577">
    <property type="entry name" value="CYTH_domain"/>
</dbReference>
<dbReference type="PANTHER" id="PTHR14586:SF1">
    <property type="entry name" value="THIAMINE-TRIPHOSPHATASE"/>
    <property type="match status" value="1"/>
</dbReference>
<dbReference type="PANTHER" id="PTHR14586">
    <property type="entry name" value="THIAMINE-TRIPHOSPHATASE"/>
    <property type="match status" value="1"/>
</dbReference>
<dbReference type="GO" id="GO:0050333">
    <property type="term" value="F:thiamine triphosphate phosphatase activity"/>
    <property type="evidence" value="ECO:0007669"/>
    <property type="project" value="InterPro"/>
</dbReference>